<gene>
    <name evidence="1" type="ORF">FB473_000885</name>
</gene>
<sequence length="397" mass="43346">MTWSAWLVETTTGAVGPQVPLAAGGSWEITLNGIESWTLSLPDRWLDTVPRRWWNKWQASALICHSCPLWPEDHPWVLGPVTSVPKASTVTSADKQKTVIDTLSGTGLREILRWRKITGVVDWTSNDALDALKNSVATFTGMSLGTIQEEIVRLAIARKAGRLPIRFDERWRQTGLAQDDGHTRNYEGWNVANNDADKLITELSEVIGGPDFMLRPGLDTRADDVWRAYATCLHGLEGQPWLPQERQIVWDATAPNGPVYGLDPAADAGGIRTRRWATGAGEGAGIAMQVSEDDGALADGMPLLEQSAAYQSVTNLPPLLDHAQADLAASSKPTVQLDLKVRGDHPQAVVGSWHVGDRVQVITPRLRDLDAGEHLMTIISARGGLDSEEIAVQLQED</sequence>
<dbReference type="RefSeq" id="WP_167165208.1">
    <property type="nucleotide sequence ID" value="NZ_BAAAOO010000002.1"/>
</dbReference>
<evidence type="ECO:0000313" key="2">
    <source>
        <dbReference type="Proteomes" id="UP000749311"/>
    </source>
</evidence>
<proteinExistence type="predicted"/>
<dbReference type="EMBL" id="JAAMOZ010000001">
    <property type="protein sequence ID" value="NIH56240.1"/>
    <property type="molecule type" value="Genomic_DNA"/>
</dbReference>
<name>A0ABX0SCY0_9ACTN</name>
<dbReference type="Proteomes" id="UP000749311">
    <property type="component" value="Unassembled WGS sequence"/>
</dbReference>
<keyword evidence="2" id="KW-1185">Reference proteome</keyword>
<comment type="caution">
    <text evidence="1">The sequence shown here is derived from an EMBL/GenBank/DDBJ whole genome shotgun (WGS) entry which is preliminary data.</text>
</comment>
<protein>
    <submittedName>
        <fullName evidence="1">Uncharacterized protein</fullName>
    </submittedName>
</protein>
<evidence type="ECO:0000313" key="1">
    <source>
        <dbReference type="EMBL" id="NIH56240.1"/>
    </source>
</evidence>
<accession>A0ABX0SCY0</accession>
<reference evidence="1 2" key="1">
    <citation type="submission" date="2020-02" db="EMBL/GenBank/DDBJ databases">
        <title>Sequencing the genomes of 1000 actinobacteria strains.</title>
        <authorList>
            <person name="Klenk H.-P."/>
        </authorList>
    </citation>
    <scope>NUCLEOTIDE SEQUENCE [LARGE SCALE GENOMIC DNA]</scope>
    <source>
        <strain evidence="1 2">DSM 19609</strain>
    </source>
</reference>
<organism evidence="1 2">
    <name type="scientific">Brooklawnia cerclae</name>
    <dbReference type="NCBI Taxonomy" id="349934"/>
    <lineage>
        <taxon>Bacteria</taxon>
        <taxon>Bacillati</taxon>
        <taxon>Actinomycetota</taxon>
        <taxon>Actinomycetes</taxon>
        <taxon>Propionibacteriales</taxon>
        <taxon>Propionibacteriaceae</taxon>
        <taxon>Brooklawnia</taxon>
    </lineage>
</organism>